<dbReference type="EMBL" id="CM042023">
    <property type="protein sequence ID" value="KAI3813976.1"/>
    <property type="molecule type" value="Genomic_DNA"/>
</dbReference>
<accession>A0ACB9J2P0</accession>
<organism evidence="1 2">
    <name type="scientific">Smallanthus sonchifolius</name>
    <dbReference type="NCBI Taxonomy" id="185202"/>
    <lineage>
        <taxon>Eukaryota</taxon>
        <taxon>Viridiplantae</taxon>
        <taxon>Streptophyta</taxon>
        <taxon>Embryophyta</taxon>
        <taxon>Tracheophyta</taxon>
        <taxon>Spermatophyta</taxon>
        <taxon>Magnoliopsida</taxon>
        <taxon>eudicotyledons</taxon>
        <taxon>Gunneridae</taxon>
        <taxon>Pentapetalae</taxon>
        <taxon>asterids</taxon>
        <taxon>campanulids</taxon>
        <taxon>Asterales</taxon>
        <taxon>Asteraceae</taxon>
        <taxon>Asteroideae</taxon>
        <taxon>Heliantheae alliance</taxon>
        <taxon>Millerieae</taxon>
        <taxon>Smallanthus</taxon>
    </lineage>
</organism>
<sequence>MFSKVMTSVIIVEIGHWKNTSPLYLPKKTKALEAGSSGMFGIEIFSLSSKSWVFDTRCGYHICNDLQGLKKVRRLKQGDLELHVGNGQKVVVKVVGEYTLLLPSGLKLVLNNVYFIPNLTRNVVSVSALREQGFDYAFDNDFISAYLNALFYFSTKPHNGIYEIEVHDNNVLFNISSKRTKYDFNDTY</sequence>
<comment type="caution">
    <text evidence="1">The sequence shown here is derived from an EMBL/GenBank/DDBJ whole genome shotgun (WGS) entry which is preliminary data.</text>
</comment>
<evidence type="ECO:0000313" key="2">
    <source>
        <dbReference type="Proteomes" id="UP001056120"/>
    </source>
</evidence>
<keyword evidence="2" id="KW-1185">Reference proteome</keyword>
<reference evidence="1 2" key="2">
    <citation type="journal article" date="2022" name="Mol. Ecol. Resour.">
        <title>The genomes of chicory, endive, great burdock and yacon provide insights into Asteraceae paleo-polyploidization history and plant inulin production.</title>
        <authorList>
            <person name="Fan W."/>
            <person name="Wang S."/>
            <person name="Wang H."/>
            <person name="Wang A."/>
            <person name="Jiang F."/>
            <person name="Liu H."/>
            <person name="Zhao H."/>
            <person name="Xu D."/>
            <person name="Zhang Y."/>
        </authorList>
    </citation>
    <scope>NUCLEOTIDE SEQUENCE [LARGE SCALE GENOMIC DNA]</scope>
    <source>
        <strain evidence="2">cv. Yunnan</strain>
        <tissue evidence="1">Leaves</tissue>
    </source>
</reference>
<gene>
    <name evidence="1" type="ORF">L1987_18713</name>
</gene>
<reference evidence="2" key="1">
    <citation type="journal article" date="2022" name="Mol. Ecol. Resour.">
        <title>The genomes of chicory, endive, great burdock and yacon provide insights into Asteraceae palaeo-polyploidization history and plant inulin production.</title>
        <authorList>
            <person name="Fan W."/>
            <person name="Wang S."/>
            <person name="Wang H."/>
            <person name="Wang A."/>
            <person name="Jiang F."/>
            <person name="Liu H."/>
            <person name="Zhao H."/>
            <person name="Xu D."/>
            <person name="Zhang Y."/>
        </authorList>
    </citation>
    <scope>NUCLEOTIDE SEQUENCE [LARGE SCALE GENOMIC DNA]</scope>
    <source>
        <strain evidence="2">cv. Yunnan</strain>
    </source>
</reference>
<name>A0ACB9J2P0_9ASTR</name>
<proteinExistence type="predicted"/>
<dbReference type="Proteomes" id="UP001056120">
    <property type="component" value="Linkage Group LG06"/>
</dbReference>
<protein>
    <submittedName>
        <fullName evidence="1">Uncharacterized protein</fullName>
    </submittedName>
</protein>
<evidence type="ECO:0000313" key="1">
    <source>
        <dbReference type="EMBL" id="KAI3813976.1"/>
    </source>
</evidence>